<dbReference type="EMBL" id="JAAOYO010000003">
    <property type="protein sequence ID" value="NII41802.1"/>
    <property type="molecule type" value="Genomic_DNA"/>
</dbReference>
<evidence type="ECO:0000313" key="1">
    <source>
        <dbReference type="EMBL" id="NII41802.1"/>
    </source>
</evidence>
<protein>
    <submittedName>
        <fullName evidence="1">Uncharacterized protein</fullName>
    </submittedName>
</protein>
<reference evidence="1 2" key="1">
    <citation type="submission" date="2020-03" db="EMBL/GenBank/DDBJ databases">
        <title>Above-ground endophytic microbial communities from plants in different locations in the United States.</title>
        <authorList>
            <person name="Frank C."/>
        </authorList>
    </citation>
    <scope>NUCLEOTIDE SEQUENCE [LARGE SCALE GENOMIC DNA]</scope>
    <source>
        <strain evidence="1 2">WW7</strain>
    </source>
</reference>
<dbReference type="Proteomes" id="UP001318300">
    <property type="component" value="Unassembled WGS sequence"/>
</dbReference>
<proteinExistence type="predicted"/>
<dbReference type="RefSeq" id="WP_166780799.1">
    <property type="nucleotide sequence ID" value="NZ_JAAOYO010000003.1"/>
</dbReference>
<organism evidence="1 2">
    <name type="scientific">Curtobacterium salicis</name>
    <dbReference type="NCBI Taxonomy" id="1779862"/>
    <lineage>
        <taxon>Bacteria</taxon>
        <taxon>Bacillati</taxon>
        <taxon>Actinomycetota</taxon>
        <taxon>Actinomycetes</taxon>
        <taxon>Micrococcales</taxon>
        <taxon>Microbacteriaceae</taxon>
        <taxon>Curtobacterium</taxon>
    </lineage>
</organism>
<name>A0ABX0T9R1_9MICO</name>
<sequence>MHYRLMNEYSVDWPIWDEDGLCKEGTPPLSPKLVTEVLAWASDFNDNYAIEAGWPSEAAARSHERQGHRLLQLVERELPAEDDVVLGYWETNRQKSL</sequence>
<gene>
    <name evidence="1" type="ORF">E9228_002449</name>
</gene>
<comment type="caution">
    <text evidence="1">The sequence shown here is derived from an EMBL/GenBank/DDBJ whole genome shotgun (WGS) entry which is preliminary data.</text>
</comment>
<accession>A0ABX0T9R1</accession>
<evidence type="ECO:0000313" key="2">
    <source>
        <dbReference type="Proteomes" id="UP001318300"/>
    </source>
</evidence>
<keyword evidence="2" id="KW-1185">Reference proteome</keyword>